<comment type="caution">
    <text evidence="1">The sequence shown here is derived from an EMBL/GenBank/DDBJ whole genome shotgun (WGS) entry which is preliminary data.</text>
</comment>
<organism evidence="1">
    <name type="scientific">Tanacetum cinerariifolium</name>
    <name type="common">Dalmatian daisy</name>
    <name type="synonym">Chrysanthemum cinerariifolium</name>
    <dbReference type="NCBI Taxonomy" id="118510"/>
    <lineage>
        <taxon>Eukaryota</taxon>
        <taxon>Viridiplantae</taxon>
        <taxon>Streptophyta</taxon>
        <taxon>Embryophyta</taxon>
        <taxon>Tracheophyta</taxon>
        <taxon>Spermatophyta</taxon>
        <taxon>Magnoliopsida</taxon>
        <taxon>eudicotyledons</taxon>
        <taxon>Gunneridae</taxon>
        <taxon>Pentapetalae</taxon>
        <taxon>asterids</taxon>
        <taxon>campanulids</taxon>
        <taxon>Asterales</taxon>
        <taxon>Asteraceae</taxon>
        <taxon>Asteroideae</taxon>
        <taxon>Anthemideae</taxon>
        <taxon>Anthemidinae</taxon>
        <taxon>Tanacetum</taxon>
    </lineage>
</organism>
<dbReference type="EMBL" id="BKCJ011861893">
    <property type="protein sequence ID" value="GFD59176.1"/>
    <property type="molecule type" value="Genomic_DNA"/>
</dbReference>
<feature type="non-terminal residue" evidence="1">
    <location>
        <position position="1"/>
    </location>
</feature>
<reference evidence="1" key="1">
    <citation type="journal article" date="2019" name="Sci. Rep.">
        <title>Draft genome of Tanacetum cinerariifolium, the natural source of mosquito coil.</title>
        <authorList>
            <person name="Yamashiro T."/>
            <person name="Shiraishi A."/>
            <person name="Satake H."/>
            <person name="Nakayama K."/>
        </authorList>
    </citation>
    <scope>NUCLEOTIDE SEQUENCE</scope>
</reference>
<sequence>VGTVGILNGHDGNHLNHHARNIVTPRKAVAQAVLNIGVVDGAPNFQPLLHLVVYCQAGLVALLVGVANDAVRIGIVQKQPV</sequence>
<protein>
    <submittedName>
        <fullName evidence="1">Uncharacterized protein</fullName>
    </submittedName>
</protein>
<name>A0A699XMU8_TANCI</name>
<dbReference type="AlphaFoldDB" id="A0A699XMU8"/>
<feature type="non-terminal residue" evidence="1">
    <location>
        <position position="81"/>
    </location>
</feature>
<proteinExistence type="predicted"/>
<gene>
    <name evidence="1" type="ORF">Tci_931145</name>
</gene>
<accession>A0A699XMU8</accession>
<evidence type="ECO:0000313" key="1">
    <source>
        <dbReference type="EMBL" id="GFD59176.1"/>
    </source>
</evidence>